<comment type="subcellular location">
    <subcellularLocation>
        <location evidence="1">Membrane</location>
        <topology evidence="1">Multi-pass membrane protein</topology>
    </subcellularLocation>
</comment>
<dbReference type="Pfam" id="PF05346">
    <property type="entry name" value="DUF747"/>
    <property type="match status" value="1"/>
</dbReference>
<keyword evidence="4 7" id="KW-1133">Transmembrane helix</keyword>
<evidence type="ECO:0000256" key="1">
    <source>
        <dbReference type="ARBA" id="ARBA00004141"/>
    </source>
</evidence>
<dbReference type="AlphaFoldDB" id="A0A2T6ZPU8"/>
<feature type="compositionally biased region" description="Polar residues" evidence="6">
    <location>
        <begin position="297"/>
        <end position="316"/>
    </location>
</feature>
<evidence type="ECO:0000256" key="3">
    <source>
        <dbReference type="ARBA" id="ARBA00022692"/>
    </source>
</evidence>
<comment type="caution">
    <text evidence="8">The sequence shown here is derived from an EMBL/GenBank/DDBJ whole genome shotgun (WGS) entry which is preliminary data.</text>
</comment>
<sequence>MTTDATPEVQHREGPHSTPATAATPSLLSVYEFQPPDDALRDKPLKNGTSDQPQENLKGHYRAEEGDTEQDGSVGNTNGNRDSGSKPISPVAPLQHASSTASSEDSWGSKTDEPALELTKSKDKPRAVGTPITEVDKVLKLSPTRLGELVSDNPGAPVLLRPASPVFTRLPTSPELPGTSRSRHRSTTNPFNTSPMIFKVSSTARPHLTLQERTLSAPPGMKRSRSSPRVLQLNTQSSNNRPSQQQRGRTTEKLGVTTSPQKTSDTFPPVPLFGSDGSSDPASNSPHTHREKGAVSSARSHPPTTTHLLKSATHTPASFPPLPLQTYLSLALSSPTSSSPFPSPNFPSPPQVGLHQQTQAYGPLQHHPDDTAEIAIERIMNVLLLPHKLEGTLWFGALACLDSWLYMFTILPLRFMRALGLLCAFWWGGLIGHCTRSRKDAKGHKSRSRSSSSITKADVNKWEKSKGDRTLLSARRREARVSDLLPSHKADILRGLVVFCTCWILMRFDASRMYHSIRGQNGVKLYVIYNMLEISDKLCSALGQDIFECLFSKETLERGPDGRSKILRPFGFFLLGLAYNTAHSTALFYQVITLNVAVNSYSNALVTLLLSVQFVEIKSTVFKKFEKENLFQLTCADIVERFQLWLMLIIIASRNLVETGVWSLAGPDTSSASGAGIMPKSFTLFPKWTGQVMGPFLLVLGSEMLVDWLKHAYITKFNNTRPAVYERFLDVLSKDYYSHAFADQNLTKRLGLPVIPLACLFIRASLQTYQMFLATHAPLPMPSTTTSLSESHTSRTTTEALTNIDVLFRRALGHSPTSLPTSLPDNLVATAMLLIFFIGFFLVFLALKLVLGICLLSFARQRYKGMKDRERMNFLTGARRVGGFGTVEVNEDQKKWIYADDPEGARLARERDSRPIPPGPGLETVRRYSMAAKRIW</sequence>
<feature type="compositionally biased region" description="Polar residues" evidence="6">
    <location>
        <begin position="18"/>
        <end position="27"/>
    </location>
</feature>
<keyword evidence="5 7" id="KW-0472">Membrane</keyword>
<keyword evidence="9" id="KW-1185">Reference proteome</keyword>
<feature type="region of interest" description="Disordered" evidence="6">
    <location>
        <begin position="440"/>
        <end position="461"/>
    </location>
</feature>
<dbReference type="OrthoDB" id="5376140at2759"/>
<proteinExistence type="inferred from homology"/>
<evidence type="ECO:0000256" key="4">
    <source>
        <dbReference type="ARBA" id="ARBA00022989"/>
    </source>
</evidence>
<feature type="region of interest" description="Disordered" evidence="6">
    <location>
        <begin position="147"/>
        <end position="316"/>
    </location>
</feature>
<evidence type="ECO:0000256" key="7">
    <source>
        <dbReference type="SAM" id="Phobius"/>
    </source>
</evidence>
<name>A0A2T6ZPU8_TUBBO</name>
<dbReference type="PANTHER" id="PTHR13317">
    <property type="entry name" value="TRANSMEMBRANE ANTERIOR POSTERIOR TRANSFORMATION PROTEIN 1 HOMOLOG"/>
    <property type="match status" value="1"/>
</dbReference>
<evidence type="ECO:0000256" key="5">
    <source>
        <dbReference type="ARBA" id="ARBA00023136"/>
    </source>
</evidence>
<organism evidence="8 9">
    <name type="scientific">Tuber borchii</name>
    <name type="common">White truffle</name>
    <dbReference type="NCBI Taxonomy" id="42251"/>
    <lineage>
        <taxon>Eukaryota</taxon>
        <taxon>Fungi</taxon>
        <taxon>Dikarya</taxon>
        <taxon>Ascomycota</taxon>
        <taxon>Pezizomycotina</taxon>
        <taxon>Pezizomycetes</taxon>
        <taxon>Pezizales</taxon>
        <taxon>Tuberaceae</taxon>
        <taxon>Tuber</taxon>
    </lineage>
</organism>
<accession>A0A2T6ZPU8</accession>
<evidence type="ECO:0000256" key="6">
    <source>
        <dbReference type="SAM" id="MobiDB-lite"/>
    </source>
</evidence>
<feature type="compositionally biased region" description="Polar residues" evidence="6">
    <location>
        <begin position="96"/>
        <end position="109"/>
    </location>
</feature>
<feature type="compositionally biased region" description="Polar residues" evidence="6">
    <location>
        <begin position="256"/>
        <end position="266"/>
    </location>
</feature>
<dbReference type="STRING" id="42251.A0A2T6ZPU8"/>
<comment type="similarity">
    <text evidence="2">Belongs to the TAPT1 family.</text>
</comment>
<feature type="transmembrane region" description="Helical" evidence="7">
    <location>
        <begin position="827"/>
        <end position="859"/>
    </location>
</feature>
<feature type="compositionally biased region" description="Polar residues" evidence="6">
    <location>
        <begin position="187"/>
        <end position="204"/>
    </location>
</feature>
<gene>
    <name evidence="8" type="ORF">B9Z19DRAFT_1086248</name>
</gene>
<keyword evidence="3 7" id="KW-0812">Transmembrane</keyword>
<dbReference type="GO" id="GO:0005789">
    <property type="term" value="C:endoplasmic reticulum membrane"/>
    <property type="evidence" value="ECO:0007669"/>
    <property type="project" value="TreeGrafter"/>
</dbReference>
<feature type="compositionally biased region" description="Polar residues" evidence="6">
    <location>
        <begin position="276"/>
        <end position="286"/>
    </location>
</feature>
<evidence type="ECO:0000313" key="8">
    <source>
        <dbReference type="EMBL" id="PUU77464.1"/>
    </source>
</evidence>
<dbReference type="EMBL" id="NESQ01000152">
    <property type="protein sequence ID" value="PUU77464.1"/>
    <property type="molecule type" value="Genomic_DNA"/>
</dbReference>
<reference evidence="8 9" key="1">
    <citation type="submission" date="2017-04" db="EMBL/GenBank/DDBJ databases">
        <title>Draft genome sequence of Tuber borchii Vittad., a whitish edible truffle.</title>
        <authorList>
            <consortium name="DOE Joint Genome Institute"/>
            <person name="Murat C."/>
            <person name="Kuo A."/>
            <person name="Barry K.W."/>
            <person name="Clum A."/>
            <person name="Dockter R.B."/>
            <person name="Fauchery L."/>
            <person name="Iotti M."/>
            <person name="Kohler A."/>
            <person name="Labutti K."/>
            <person name="Lindquist E.A."/>
            <person name="Lipzen A."/>
            <person name="Ohm R.A."/>
            <person name="Wang M."/>
            <person name="Grigoriev I.V."/>
            <person name="Zambonelli A."/>
            <person name="Martin F.M."/>
        </authorList>
    </citation>
    <scope>NUCLEOTIDE SEQUENCE [LARGE SCALE GENOMIC DNA]</scope>
    <source>
        <strain evidence="8 9">Tbo3840</strain>
    </source>
</reference>
<evidence type="ECO:0000256" key="2">
    <source>
        <dbReference type="ARBA" id="ARBA00008803"/>
    </source>
</evidence>
<dbReference type="InterPro" id="IPR008010">
    <property type="entry name" value="Tatp1"/>
</dbReference>
<evidence type="ECO:0000313" key="9">
    <source>
        <dbReference type="Proteomes" id="UP000244722"/>
    </source>
</evidence>
<feature type="region of interest" description="Disordered" evidence="6">
    <location>
        <begin position="1"/>
        <end position="129"/>
    </location>
</feature>
<feature type="compositionally biased region" description="Low complexity" evidence="6">
    <location>
        <begin position="234"/>
        <end position="248"/>
    </location>
</feature>
<protein>
    <submittedName>
        <fullName evidence="8">Eukaryotic membrane protein family-domain-containing protein</fullName>
    </submittedName>
</protein>
<dbReference type="PANTHER" id="PTHR13317:SF4">
    <property type="entry name" value="TRANSMEMBRANE ANTERIOR POSTERIOR TRANSFORMATION PROTEIN 1 HOMOLOG"/>
    <property type="match status" value="1"/>
</dbReference>
<feature type="compositionally biased region" description="Polar residues" evidence="6">
    <location>
        <begin position="71"/>
        <end position="82"/>
    </location>
</feature>
<dbReference type="Proteomes" id="UP000244722">
    <property type="component" value="Unassembled WGS sequence"/>
</dbReference>